<feature type="transmembrane region" description="Helical" evidence="1">
    <location>
        <begin position="169"/>
        <end position="193"/>
    </location>
</feature>
<dbReference type="OrthoDB" id="3265004at2759"/>
<proteinExistence type="predicted"/>
<feature type="transmembrane region" description="Helical" evidence="1">
    <location>
        <begin position="87"/>
        <end position="105"/>
    </location>
</feature>
<keyword evidence="3" id="KW-1185">Reference proteome</keyword>
<evidence type="ECO:0000313" key="3">
    <source>
        <dbReference type="Proteomes" id="UP000799118"/>
    </source>
</evidence>
<keyword evidence="1" id="KW-0472">Membrane</keyword>
<sequence>MIIVFLAGFVMTVLNICIEIIEILILVKFGFVLSLPGGLAAQEMAANSQSTEIWGNIVGENCYTLLILMGDGVVVWRVWAIWADNRVIKWTLIIFLLLDIGISLADAIRDSEANINPGTGSLVTLDWVCIVLSLTVNTIATMLIAYRAWTHHKSIQTISLNKKTPVETILLLFVESGAILGVAQICSIIFIILDMHATELSPVDNANSLITILFQYCSALNPVALLILVQTGNTYPQSFHSSEVETPTIQQLPQEFTPAHISG</sequence>
<feature type="transmembrane region" description="Helical" evidence="1">
    <location>
        <begin position="208"/>
        <end position="229"/>
    </location>
</feature>
<organism evidence="2 3">
    <name type="scientific">Gymnopus androsaceus JB14</name>
    <dbReference type="NCBI Taxonomy" id="1447944"/>
    <lineage>
        <taxon>Eukaryota</taxon>
        <taxon>Fungi</taxon>
        <taxon>Dikarya</taxon>
        <taxon>Basidiomycota</taxon>
        <taxon>Agaricomycotina</taxon>
        <taxon>Agaricomycetes</taxon>
        <taxon>Agaricomycetidae</taxon>
        <taxon>Agaricales</taxon>
        <taxon>Marasmiineae</taxon>
        <taxon>Omphalotaceae</taxon>
        <taxon>Gymnopus</taxon>
    </lineage>
</organism>
<keyword evidence="1" id="KW-1133">Transmembrane helix</keyword>
<gene>
    <name evidence="2" type="ORF">BT96DRAFT_923061</name>
</gene>
<feature type="transmembrane region" description="Helical" evidence="1">
    <location>
        <begin position="53"/>
        <end position="75"/>
    </location>
</feature>
<keyword evidence="1" id="KW-0812">Transmembrane</keyword>
<evidence type="ECO:0000313" key="2">
    <source>
        <dbReference type="EMBL" id="KAE9395143.1"/>
    </source>
</evidence>
<evidence type="ECO:0008006" key="4">
    <source>
        <dbReference type="Google" id="ProtNLM"/>
    </source>
</evidence>
<dbReference type="AlphaFoldDB" id="A0A6A4HBR0"/>
<accession>A0A6A4HBR0</accession>
<reference evidence="2" key="1">
    <citation type="journal article" date="2019" name="Environ. Microbiol.">
        <title>Fungal ecological strategies reflected in gene transcription - a case study of two litter decomposers.</title>
        <authorList>
            <person name="Barbi F."/>
            <person name="Kohler A."/>
            <person name="Barry K."/>
            <person name="Baskaran P."/>
            <person name="Daum C."/>
            <person name="Fauchery L."/>
            <person name="Ihrmark K."/>
            <person name="Kuo A."/>
            <person name="LaButti K."/>
            <person name="Lipzen A."/>
            <person name="Morin E."/>
            <person name="Grigoriev I.V."/>
            <person name="Henrissat B."/>
            <person name="Lindahl B."/>
            <person name="Martin F."/>
        </authorList>
    </citation>
    <scope>NUCLEOTIDE SEQUENCE</scope>
    <source>
        <strain evidence="2">JB14</strain>
    </source>
</reference>
<name>A0A6A4HBR0_9AGAR</name>
<feature type="transmembrane region" description="Helical" evidence="1">
    <location>
        <begin position="12"/>
        <end position="33"/>
    </location>
</feature>
<protein>
    <recommendedName>
        <fullName evidence="4">G-protein coupled receptors family 1 profile domain-containing protein</fullName>
    </recommendedName>
</protein>
<evidence type="ECO:0000256" key="1">
    <source>
        <dbReference type="SAM" id="Phobius"/>
    </source>
</evidence>
<dbReference type="Proteomes" id="UP000799118">
    <property type="component" value="Unassembled WGS sequence"/>
</dbReference>
<dbReference type="EMBL" id="ML769537">
    <property type="protein sequence ID" value="KAE9395143.1"/>
    <property type="molecule type" value="Genomic_DNA"/>
</dbReference>
<feature type="transmembrane region" description="Helical" evidence="1">
    <location>
        <begin position="125"/>
        <end position="149"/>
    </location>
</feature>